<dbReference type="InterPro" id="IPR037143">
    <property type="entry name" value="4-PPantetheinyl_Trfase_dom_sf"/>
</dbReference>
<dbReference type="InterPro" id="IPR006683">
    <property type="entry name" value="Thioestr_dom"/>
</dbReference>
<dbReference type="HAMAP" id="MF_00101">
    <property type="entry name" value="AcpS"/>
    <property type="match status" value="1"/>
</dbReference>
<keyword evidence="6 8" id="KW-0443">Lipid metabolism</keyword>
<keyword evidence="5 8" id="KW-0460">Magnesium</keyword>
<evidence type="ECO:0000256" key="7">
    <source>
        <dbReference type="ARBA" id="ARBA00023160"/>
    </source>
</evidence>
<comment type="subcellular location">
    <subcellularLocation>
        <location evidence="8">Cytoplasm</location>
    </subcellularLocation>
</comment>
<keyword evidence="13" id="KW-1185">Reference proteome</keyword>
<keyword evidence="1 8" id="KW-0444">Lipid biosynthesis</keyword>
<evidence type="ECO:0000259" key="11">
    <source>
        <dbReference type="Pfam" id="PF03061"/>
    </source>
</evidence>
<dbReference type="NCBIfam" id="TIGR00556">
    <property type="entry name" value="pantethn_trn"/>
    <property type="match status" value="1"/>
</dbReference>
<dbReference type="EC" id="2.7.8.7" evidence="8"/>
<dbReference type="InterPro" id="IPR029069">
    <property type="entry name" value="HotDog_dom_sf"/>
</dbReference>
<dbReference type="GO" id="GO:0016740">
    <property type="term" value="F:transferase activity"/>
    <property type="evidence" value="ECO:0007669"/>
    <property type="project" value="UniProtKB-KW"/>
</dbReference>
<evidence type="ECO:0000256" key="5">
    <source>
        <dbReference type="ARBA" id="ARBA00022842"/>
    </source>
</evidence>
<keyword evidence="4 8" id="KW-0276">Fatty acid metabolism</keyword>
<dbReference type="InterPro" id="IPR002582">
    <property type="entry name" value="ACPS"/>
</dbReference>
<dbReference type="Gene3D" id="3.10.129.10">
    <property type="entry name" value="Hotdog Thioesterase"/>
    <property type="match status" value="1"/>
</dbReference>
<feature type="region of interest" description="Disordered" evidence="9">
    <location>
        <begin position="276"/>
        <end position="312"/>
    </location>
</feature>
<evidence type="ECO:0000313" key="12">
    <source>
        <dbReference type="EMBL" id="MFG3016624.1"/>
    </source>
</evidence>
<keyword evidence="7 8" id="KW-0275">Fatty acid biosynthesis</keyword>
<gene>
    <name evidence="8" type="primary">acpS</name>
    <name evidence="12" type="ORF">ACGFZB_40485</name>
</gene>
<name>A0ABW7BLH5_9ACTN</name>
<sequence length="312" mass="32966">MTDTAAGTLRIGVDVLDSAELRRLLTRPWFLRLSYAPEEIGLADRMGEERRLEFLTGRFAAKEAVVKVLGTGLLRGVAPRDICVDRAAGGAPVVTLRGRAAALGPAAIEVSITHKQNVVAAVALAVVTPAGPPARTIREDGAPMSLADTHQEAEASAFLRVRIGQEDAHYGGGLVDGAHILRLFGDLVTEITARTDQDEGLLAEYSGVRFLAPVRPGDYIEARARLVRATRLRRVVELEAHKVIEASPAQGASAVQVLATPRLVCTATATTVIPMTRARPATATDVPPTAGRNAPQAAARDVPLSSTTAKES</sequence>
<evidence type="ECO:0000256" key="3">
    <source>
        <dbReference type="ARBA" id="ARBA00022723"/>
    </source>
</evidence>
<dbReference type="EMBL" id="JBICYV010000032">
    <property type="protein sequence ID" value="MFG3016624.1"/>
    <property type="molecule type" value="Genomic_DNA"/>
</dbReference>
<dbReference type="Proteomes" id="UP001604267">
    <property type="component" value="Unassembled WGS sequence"/>
</dbReference>
<dbReference type="CDD" id="cd03440">
    <property type="entry name" value="hot_dog"/>
    <property type="match status" value="1"/>
</dbReference>
<feature type="binding site" evidence="8">
    <location>
        <position position="63"/>
    </location>
    <ligand>
        <name>Mg(2+)</name>
        <dbReference type="ChEBI" id="CHEBI:18420"/>
    </ligand>
</feature>
<reference evidence="12 13" key="1">
    <citation type="submission" date="2024-10" db="EMBL/GenBank/DDBJ databases">
        <title>The Natural Products Discovery Center: Release of the First 8490 Sequenced Strains for Exploring Actinobacteria Biosynthetic Diversity.</title>
        <authorList>
            <person name="Kalkreuter E."/>
            <person name="Kautsar S.A."/>
            <person name="Yang D."/>
            <person name="Bader C.D."/>
            <person name="Teijaro C.N."/>
            <person name="Fluegel L."/>
            <person name="Davis C.M."/>
            <person name="Simpson J.R."/>
            <person name="Lauterbach L."/>
            <person name="Steele A.D."/>
            <person name="Gui C."/>
            <person name="Meng S."/>
            <person name="Li G."/>
            <person name="Viehrig K."/>
            <person name="Ye F."/>
            <person name="Su P."/>
            <person name="Kiefer A.F."/>
            <person name="Nichols A."/>
            <person name="Cepeda A.J."/>
            <person name="Yan W."/>
            <person name="Fan B."/>
            <person name="Jiang Y."/>
            <person name="Adhikari A."/>
            <person name="Zheng C.-J."/>
            <person name="Schuster L."/>
            <person name="Cowan T.M."/>
            <person name="Smanski M.J."/>
            <person name="Chevrette M.G."/>
            <person name="De Carvalho L.P.S."/>
            <person name="Shen B."/>
        </authorList>
    </citation>
    <scope>NUCLEOTIDE SEQUENCE [LARGE SCALE GENOMIC DNA]</scope>
    <source>
        <strain evidence="12 13">NPDC048320</strain>
    </source>
</reference>
<comment type="function">
    <text evidence="8">Transfers the 4'-phosphopantetheine moiety from coenzyme A to a Ser of acyl-carrier-protein.</text>
</comment>
<evidence type="ECO:0000313" key="13">
    <source>
        <dbReference type="Proteomes" id="UP001604267"/>
    </source>
</evidence>
<comment type="catalytic activity">
    <reaction evidence="8">
        <text>apo-[ACP] + CoA = holo-[ACP] + adenosine 3',5'-bisphosphate + H(+)</text>
        <dbReference type="Rhea" id="RHEA:12068"/>
        <dbReference type="Rhea" id="RHEA-COMP:9685"/>
        <dbReference type="Rhea" id="RHEA-COMP:9690"/>
        <dbReference type="ChEBI" id="CHEBI:15378"/>
        <dbReference type="ChEBI" id="CHEBI:29999"/>
        <dbReference type="ChEBI" id="CHEBI:57287"/>
        <dbReference type="ChEBI" id="CHEBI:58343"/>
        <dbReference type="ChEBI" id="CHEBI:64479"/>
        <dbReference type="EC" id="2.7.8.7"/>
    </reaction>
</comment>
<accession>A0ABW7BLH5</accession>
<dbReference type="SUPFAM" id="SSF54637">
    <property type="entry name" value="Thioesterase/thiol ester dehydrase-isomerase"/>
    <property type="match status" value="1"/>
</dbReference>
<comment type="caution">
    <text evidence="12">The sequence shown here is derived from an EMBL/GenBank/DDBJ whole genome shotgun (WGS) entry which is preliminary data.</text>
</comment>
<evidence type="ECO:0000256" key="6">
    <source>
        <dbReference type="ARBA" id="ARBA00023098"/>
    </source>
</evidence>
<dbReference type="Gene3D" id="3.90.470.20">
    <property type="entry name" value="4'-phosphopantetheinyl transferase domain"/>
    <property type="match status" value="1"/>
</dbReference>
<dbReference type="InterPro" id="IPR008278">
    <property type="entry name" value="4-PPantetheinyl_Trfase_dom"/>
</dbReference>
<keyword evidence="3 8" id="KW-0479">Metal-binding</keyword>
<organism evidence="12 13">
    <name type="scientific">Streptomyces cinerochromogenes</name>
    <dbReference type="NCBI Taxonomy" id="66422"/>
    <lineage>
        <taxon>Bacteria</taxon>
        <taxon>Bacillati</taxon>
        <taxon>Actinomycetota</taxon>
        <taxon>Actinomycetes</taxon>
        <taxon>Kitasatosporales</taxon>
        <taxon>Streptomycetaceae</taxon>
        <taxon>Streptomyces</taxon>
    </lineage>
</organism>
<dbReference type="Pfam" id="PF01648">
    <property type="entry name" value="ACPS"/>
    <property type="match status" value="1"/>
</dbReference>
<evidence type="ECO:0000256" key="2">
    <source>
        <dbReference type="ARBA" id="ARBA00022679"/>
    </source>
</evidence>
<keyword evidence="2 8" id="KW-0808">Transferase</keyword>
<feature type="domain" description="4'-phosphopantetheinyl transferase" evidence="10">
    <location>
        <begin position="10"/>
        <end position="102"/>
    </location>
</feature>
<feature type="binding site" evidence="8">
    <location>
        <position position="14"/>
    </location>
    <ligand>
        <name>Mg(2+)</name>
        <dbReference type="ChEBI" id="CHEBI:18420"/>
    </ligand>
</feature>
<evidence type="ECO:0000256" key="1">
    <source>
        <dbReference type="ARBA" id="ARBA00022516"/>
    </source>
</evidence>
<protein>
    <recommendedName>
        <fullName evidence="8">Holo-[acyl-carrier-protein] synthase</fullName>
        <shortName evidence="8">Holo-ACP synthase</shortName>
        <ecNumber evidence="8">2.7.8.7</ecNumber>
    </recommendedName>
    <alternativeName>
        <fullName evidence="8">4'-phosphopantetheinyl transferase AcpS</fullName>
    </alternativeName>
</protein>
<feature type="domain" description="Thioesterase" evidence="11">
    <location>
        <begin position="199"/>
        <end position="242"/>
    </location>
</feature>
<evidence type="ECO:0000259" key="10">
    <source>
        <dbReference type="Pfam" id="PF01648"/>
    </source>
</evidence>
<evidence type="ECO:0000256" key="4">
    <source>
        <dbReference type="ARBA" id="ARBA00022832"/>
    </source>
</evidence>
<evidence type="ECO:0000256" key="8">
    <source>
        <dbReference type="HAMAP-Rule" id="MF_00101"/>
    </source>
</evidence>
<dbReference type="InterPro" id="IPR004568">
    <property type="entry name" value="Ppantetheine-prot_Trfase_dom"/>
</dbReference>
<proteinExistence type="inferred from homology"/>
<dbReference type="RefSeq" id="WP_392825575.1">
    <property type="nucleotide sequence ID" value="NZ_JBICYV010000032.1"/>
</dbReference>
<comment type="cofactor">
    <cofactor evidence="8">
        <name>Mg(2+)</name>
        <dbReference type="ChEBI" id="CHEBI:18420"/>
    </cofactor>
</comment>
<comment type="similarity">
    <text evidence="8">Belongs to the P-Pant transferase superfamily. AcpS family.</text>
</comment>
<dbReference type="SUPFAM" id="SSF56214">
    <property type="entry name" value="4'-phosphopantetheinyl transferase"/>
    <property type="match status" value="1"/>
</dbReference>
<keyword evidence="8" id="KW-0963">Cytoplasm</keyword>
<evidence type="ECO:0000256" key="9">
    <source>
        <dbReference type="SAM" id="MobiDB-lite"/>
    </source>
</evidence>
<dbReference type="Pfam" id="PF03061">
    <property type="entry name" value="4HBT"/>
    <property type="match status" value="1"/>
</dbReference>